<dbReference type="InterPro" id="IPR011032">
    <property type="entry name" value="GroES-like_sf"/>
</dbReference>
<accession>A0A1F8CVC5</accession>
<comment type="similarity">
    <text evidence="1 3 4">Belongs to the GroES chaperonin family.</text>
</comment>
<evidence type="ECO:0000313" key="5">
    <source>
        <dbReference type="EMBL" id="OGM79779.1"/>
    </source>
</evidence>
<dbReference type="GO" id="GO:0044183">
    <property type="term" value="F:protein folding chaperone"/>
    <property type="evidence" value="ECO:0007669"/>
    <property type="project" value="InterPro"/>
</dbReference>
<organism evidence="5 6">
    <name type="scientific">Candidatus Woesebacteria bacterium RIFOXYB1_FULL_38_16</name>
    <dbReference type="NCBI Taxonomy" id="1802538"/>
    <lineage>
        <taxon>Bacteria</taxon>
        <taxon>Candidatus Woeseibacteriota</taxon>
    </lineage>
</organism>
<dbReference type="HAMAP" id="MF_00580">
    <property type="entry name" value="CH10"/>
    <property type="match status" value="1"/>
</dbReference>
<dbReference type="InterPro" id="IPR020818">
    <property type="entry name" value="Chaperonin_GroES"/>
</dbReference>
<protein>
    <recommendedName>
        <fullName evidence="3">Co-chaperonin GroES</fullName>
    </recommendedName>
    <alternativeName>
        <fullName evidence="3">10 kDa chaperonin</fullName>
    </alternativeName>
    <alternativeName>
        <fullName evidence="3">Chaperonin-10</fullName>
        <shortName evidence="3">Cpn10</shortName>
    </alternativeName>
</protein>
<proteinExistence type="inferred from homology"/>
<dbReference type="GO" id="GO:0051082">
    <property type="term" value="F:unfolded protein binding"/>
    <property type="evidence" value="ECO:0007669"/>
    <property type="project" value="TreeGrafter"/>
</dbReference>
<dbReference type="FunFam" id="2.30.33.40:FF:000001">
    <property type="entry name" value="10 kDa chaperonin"/>
    <property type="match status" value="1"/>
</dbReference>
<keyword evidence="3" id="KW-0963">Cytoplasm</keyword>
<evidence type="ECO:0000256" key="2">
    <source>
        <dbReference type="ARBA" id="ARBA00023186"/>
    </source>
</evidence>
<gene>
    <name evidence="3" type="primary">groES</name>
    <name evidence="3" type="synonym">groS</name>
    <name evidence="5" type="ORF">A2382_04235</name>
</gene>
<dbReference type="InterPro" id="IPR037124">
    <property type="entry name" value="Chaperonin_GroES_sf"/>
</dbReference>
<comment type="function">
    <text evidence="3 4">Together with the chaperonin GroEL, plays an essential role in assisting protein folding. The GroEL-GroES system forms a nano-cage that allows encapsulation of the non-native substrate proteins and provides a physical environment optimized to promote and accelerate protein folding. GroES binds to the apical surface of the GroEL ring, thereby capping the opening of the GroEL channel.</text>
</comment>
<dbReference type="SMART" id="SM00883">
    <property type="entry name" value="Cpn10"/>
    <property type="match status" value="1"/>
</dbReference>
<evidence type="ECO:0000313" key="6">
    <source>
        <dbReference type="Proteomes" id="UP000178999"/>
    </source>
</evidence>
<dbReference type="GO" id="GO:0005737">
    <property type="term" value="C:cytoplasm"/>
    <property type="evidence" value="ECO:0007669"/>
    <property type="project" value="UniProtKB-SubCell"/>
</dbReference>
<sequence>MAAKSKKQSNIKLLPTPGYVVLKQASSEQKTESGIYLPESHEEKPQKGTVLAVGADEITDQGTKKASPVKVGDTVIYKKWGGNEVKLEDGEYLFCKFEDILAIVKS</sequence>
<dbReference type="EMBL" id="MGHY01000007">
    <property type="protein sequence ID" value="OGM79779.1"/>
    <property type="molecule type" value="Genomic_DNA"/>
</dbReference>
<dbReference type="PRINTS" id="PR00297">
    <property type="entry name" value="CHAPERONIN10"/>
</dbReference>
<keyword evidence="2 3" id="KW-0143">Chaperone</keyword>
<reference evidence="5 6" key="1">
    <citation type="journal article" date="2016" name="Nat. Commun.">
        <title>Thousands of microbial genomes shed light on interconnected biogeochemical processes in an aquifer system.</title>
        <authorList>
            <person name="Anantharaman K."/>
            <person name="Brown C.T."/>
            <person name="Hug L.A."/>
            <person name="Sharon I."/>
            <person name="Castelle C.J."/>
            <person name="Probst A.J."/>
            <person name="Thomas B.C."/>
            <person name="Singh A."/>
            <person name="Wilkins M.J."/>
            <person name="Karaoz U."/>
            <person name="Brodie E.L."/>
            <person name="Williams K.H."/>
            <person name="Hubbard S.S."/>
            <person name="Banfield J.F."/>
        </authorList>
    </citation>
    <scope>NUCLEOTIDE SEQUENCE [LARGE SCALE GENOMIC DNA]</scope>
</reference>
<evidence type="ECO:0000256" key="1">
    <source>
        <dbReference type="ARBA" id="ARBA00006975"/>
    </source>
</evidence>
<name>A0A1F8CVC5_9BACT</name>
<dbReference type="GO" id="GO:0051087">
    <property type="term" value="F:protein-folding chaperone binding"/>
    <property type="evidence" value="ECO:0007669"/>
    <property type="project" value="TreeGrafter"/>
</dbReference>
<dbReference type="PANTHER" id="PTHR10772:SF63">
    <property type="entry name" value="20 KDA CHAPERONIN, CHLOROPLASTIC"/>
    <property type="match status" value="1"/>
</dbReference>
<dbReference type="AlphaFoldDB" id="A0A1F8CVC5"/>
<evidence type="ECO:0000256" key="3">
    <source>
        <dbReference type="HAMAP-Rule" id="MF_00580"/>
    </source>
</evidence>
<dbReference type="SUPFAM" id="SSF50129">
    <property type="entry name" value="GroES-like"/>
    <property type="match status" value="1"/>
</dbReference>
<dbReference type="GO" id="GO:0005524">
    <property type="term" value="F:ATP binding"/>
    <property type="evidence" value="ECO:0007669"/>
    <property type="project" value="InterPro"/>
</dbReference>
<evidence type="ECO:0000256" key="4">
    <source>
        <dbReference type="RuleBase" id="RU000535"/>
    </source>
</evidence>
<comment type="subunit">
    <text evidence="3">Heptamer of 7 subunits arranged in a ring. Interacts with the chaperonin GroEL.</text>
</comment>
<dbReference type="STRING" id="1802538.A2382_04235"/>
<comment type="caution">
    <text evidence="5">The sequence shown here is derived from an EMBL/GenBank/DDBJ whole genome shotgun (WGS) entry which is preliminary data.</text>
</comment>
<dbReference type="Proteomes" id="UP000178999">
    <property type="component" value="Unassembled WGS sequence"/>
</dbReference>
<dbReference type="CDD" id="cd00320">
    <property type="entry name" value="cpn10"/>
    <property type="match status" value="1"/>
</dbReference>
<dbReference type="Gene3D" id="2.30.33.40">
    <property type="entry name" value="GroES chaperonin"/>
    <property type="match status" value="1"/>
</dbReference>
<dbReference type="GO" id="GO:0046872">
    <property type="term" value="F:metal ion binding"/>
    <property type="evidence" value="ECO:0007669"/>
    <property type="project" value="TreeGrafter"/>
</dbReference>
<dbReference type="Pfam" id="PF00166">
    <property type="entry name" value="Cpn10"/>
    <property type="match status" value="1"/>
</dbReference>
<comment type="subcellular location">
    <subcellularLocation>
        <location evidence="3">Cytoplasm</location>
    </subcellularLocation>
</comment>
<dbReference type="PANTHER" id="PTHR10772">
    <property type="entry name" value="10 KDA HEAT SHOCK PROTEIN"/>
    <property type="match status" value="1"/>
</dbReference>